<keyword evidence="1" id="KW-0131">Cell cycle</keyword>
<comment type="similarity">
    <text evidence="1">Belongs to the CpoB family.</text>
</comment>
<name>A0A1H3BPE9_9GAMM</name>
<dbReference type="STRING" id="574349.SAMN05443545_105287"/>
<dbReference type="GO" id="GO:0043093">
    <property type="term" value="P:FtsZ-dependent cytokinesis"/>
    <property type="evidence" value="ECO:0007669"/>
    <property type="project" value="UniProtKB-UniRule"/>
</dbReference>
<keyword evidence="1" id="KW-0132">Cell division</keyword>
<dbReference type="OrthoDB" id="9768142at2"/>
<dbReference type="EMBL" id="FNNI01000005">
    <property type="protein sequence ID" value="SDX43852.1"/>
    <property type="molecule type" value="Genomic_DNA"/>
</dbReference>
<feature type="region of interest" description="Disordered" evidence="3">
    <location>
        <begin position="108"/>
        <end position="136"/>
    </location>
</feature>
<feature type="domain" description="YbgF trimerisation" evidence="4">
    <location>
        <begin position="49"/>
        <end position="112"/>
    </location>
</feature>
<dbReference type="Proteomes" id="UP000198500">
    <property type="component" value="Unassembled WGS sequence"/>
</dbReference>
<feature type="compositionally biased region" description="Polar residues" evidence="3">
    <location>
        <begin position="116"/>
        <end position="134"/>
    </location>
</feature>
<feature type="repeat" description="TPR" evidence="2">
    <location>
        <begin position="175"/>
        <end position="208"/>
    </location>
</feature>
<dbReference type="HAMAP" id="MF_02066">
    <property type="entry name" value="CpoB"/>
    <property type="match status" value="1"/>
</dbReference>
<evidence type="ECO:0000259" key="4">
    <source>
        <dbReference type="Pfam" id="PF16331"/>
    </source>
</evidence>
<dbReference type="InterPro" id="IPR019734">
    <property type="entry name" value="TPR_rpt"/>
</dbReference>
<keyword evidence="1" id="KW-0574">Periplasm</keyword>
<dbReference type="InterPro" id="IPR034706">
    <property type="entry name" value="CpoB"/>
</dbReference>
<evidence type="ECO:0000256" key="2">
    <source>
        <dbReference type="PROSITE-ProRule" id="PRU00339"/>
    </source>
</evidence>
<dbReference type="SUPFAM" id="SSF48452">
    <property type="entry name" value="TPR-like"/>
    <property type="match status" value="1"/>
</dbReference>
<dbReference type="Gene3D" id="1.20.5.110">
    <property type="match status" value="1"/>
</dbReference>
<dbReference type="GO" id="GO:0070206">
    <property type="term" value="P:protein trimerization"/>
    <property type="evidence" value="ECO:0007669"/>
    <property type="project" value="InterPro"/>
</dbReference>
<comment type="subcellular location">
    <subcellularLocation>
        <location evidence="1">Periplasm</location>
    </subcellularLocation>
</comment>
<comment type="function">
    <text evidence="1">Mediates coordination of peptidoglycan synthesis and outer membrane constriction during cell division.</text>
</comment>
<reference evidence="5 6" key="1">
    <citation type="submission" date="2016-10" db="EMBL/GenBank/DDBJ databases">
        <authorList>
            <person name="de Groot N.N."/>
        </authorList>
    </citation>
    <scope>NUCLEOTIDE SEQUENCE [LARGE SCALE GENOMIC DNA]</scope>
    <source>
        <strain evidence="5 6">DSM 19219</strain>
    </source>
</reference>
<dbReference type="GO" id="GO:0030288">
    <property type="term" value="C:outer membrane-bounded periplasmic space"/>
    <property type="evidence" value="ECO:0007669"/>
    <property type="project" value="UniProtKB-UniRule"/>
</dbReference>
<dbReference type="PROSITE" id="PS50005">
    <property type="entry name" value="TPR"/>
    <property type="match status" value="1"/>
</dbReference>
<keyword evidence="2" id="KW-0802">TPR repeat</keyword>
<dbReference type="Pfam" id="PF13432">
    <property type="entry name" value="TPR_16"/>
    <property type="match status" value="1"/>
</dbReference>
<evidence type="ECO:0000256" key="1">
    <source>
        <dbReference type="HAMAP-Rule" id="MF_02066"/>
    </source>
</evidence>
<evidence type="ECO:0000256" key="3">
    <source>
        <dbReference type="SAM" id="MobiDB-lite"/>
    </source>
</evidence>
<evidence type="ECO:0000313" key="5">
    <source>
        <dbReference type="EMBL" id="SDX43852.1"/>
    </source>
</evidence>
<dbReference type="AlphaFoldDB" id="A0A1H3BPE9"/>
<dbReference type="Pfam" id="PF16331">
    <property type="entry name" value="TolA_bind_tri"/>
    <property type="match status" value="1"/>
</dbReference>
<dbReference type="InterPro" id="IPR032519">
    <property type="entry name" value="YbgF_tri"/>
</dbReference>
<organism evidence="5 6">
    <name type="scientific">Aidingimonas halophila</name>
    <dbReference type="NCBI Taxonomy" id="574349"/>
    <lineage>
        <taxon>Bacteria</taxon>
        <taxon>Pseudomonadati</taxon>
        <taxon>Pseudomonadota</taxon>
        <taxon>Gammaproteobacteria</taxon>
        <taxon>Oceanospirillales</taxon>
        <taxon>Halomonadaceae</taxon>
        <taxon>Aidingimonas</taxon>
    </lineage>
</organism>
<dbReference type="Gene3D" id="1.25.40.10">
    <property type="entry name" value="Tetratricopeptide repeat domain"/>
    <property type="match status" value="1"/>
</dbReference>
<dbReference type="InterPro" id="IPR011990">
    <property type="entry name" value="TPR-like_helical_dom_sf"/>
</dbReference>
<dbReference type="Pfam" id="PF13174">
    <property type="entry name" value="TPR_6"/>
    <property type="match status" value="1"/>
</dbReference>
<keyword evidence="1" id="KW-0732">Signal</keyword>
<keyword evidence="6" id="KW-1185">Reference proteome</keyword>
<sequence length="260" mass="28963">MKHGLKWLCGTGALVLPLSVWGGPEITDLSEGSQEGSQGSGSGSSFYEQTQAQSGGSLMLLNQLDEQQEQLRQLRGQLEELRHQFEREKQLSRERYLDLEERLLSISESEDASPRVDTQSAQDVTSGSSSTSNGDADAQAAYQDAFQYVQSRDFPDAIDAFEAFVEEYPDSRFTANSYYWLGELYSAESELDASADAFERVLDDFPDSSKVPDAMYKLGLLRSRQGNTEEGRDLLTRVRDEYPDSTAAELAEEFLQQSGD</sequence>
<accession>A0A1H3BPE9</accession>
<dbReference type="NCBIfam" id="TIGR02795">
    <property type="entry name" value="tol_pal_ybgF"/>
    <property type="match status" value="1"/>
</dbReference>
<proteinExistence type="inferred from homology"/>
<evidence type="ECO:0000313" key="6">
    <source>
        <dbReference type="Proteomes" id="UP000198500"/>
    </source>
</evidence>
<gene>
    <name evidence="1" type="primary">cpoB</name>
    <name evidence="5" type="ORF">SAMN05443545_105287</name>
</gene>
<feature type="region of interest" description="Disordered" evidence="3">
    <location>
        <begin position="27"/>
        <end position="49"/>
    </location>
</feature>
<dbReference type="InterPro" id="IPR014162">
    <property type="entry name" value="CpoB_C"/>
</dbReference>
<protein>
    <recommendedName>
        <fullName evidence="1">Cell division coordinator CpoB</fullName>
    </recommendedName>
</protein>
<dbReference type="RefSeq" id="WP_092569799.1">
    <property type="nucleotide sequence ID" value="NZ_BMXH01000003.1"/>
</dbReference>
<keyword evidence="1" id="KW-0175">Coiled coil</keyword>
<feature type="coiled-coil region" evidence="1">
    <location>
        <begin position="57"/>
        <end position="102"/>
    </location>
</feature>